<evidence type="ECO:0000313" key="2">
    <source>
        <dbReference type="Proteomes" id="UP000054166"/>
    </source>
</evidence>
<name>A0A0C3BJD7_PILCF</name>
<dbReference type="HOGENOM" id="CLU_2832039_0_0_1"/>
<dbReference type="EMBL" id="KN832982">
    <property type="protein sequence ID" value="KIM86458.1"/>
    <property type="molecule type" value="Genomic_DNA"/>
</dbReference>
<dbReference type="AlphaFoldDB" id="A0A0C3BJD7"/>
<dbReference type="InParanoid" id="A0A0C3BJD7"/>
<accession>A0A0C3BJD7</accession>
<evidence type="ECO:0000313" key="1">
    <source>
        <dbReference type="EMBL" id="KIM86458.1"/>
    </source>
</evidence>
<reference evidence="2" key="2">
    <citation type="submission" date="2015-01" db="EMBL/GenBank/DDBJ databases">
        <title>Evolutionary Origins and Diversification of the Mycorrhizal Mutualists.</title>
        <authorList>
            <consortium name="DOE Joint Genome Institute"/>
            <consortium name="Mycorrhizal Genomics Consortium"/>
            <person name="Kohler A."/>
            <person name="Kuo A."/>
            <person name="Nagy L.G."/>
            <person name="Floudas D."/>
            <person name="Copeland A."/>
            <person name="Barry K.W."/>
            <person name="Cichocki N."/>
            <person name="Veneault-Fourrey C."/>
            <person name="LaButti K."/>
            <person name="Lindquist E.A."/>
            <person name="Lipzen A."/>
            <person name="Lundell T."/>
            <person name="Morin E."/>
            <person name="Murat C."/>
            <person name="Riley R."/>
            <person name="Ohm R."/>
            <person name="Sun H."/>
            <person name="Tunlid A."/>
            <person name="Henrissat B."/>
            <person name="Grigoriev I.V."/>
            <person name="Hibbett D.S."/>
            <person name="Martin F."/>
        </authorList>
    </citation>
    <scope>NUCLEOTIDE SEQUENCE [LARGE SCALE GENOMIC DNA]</scope>
    <source>
        <strain evidence="2">F 1598</strain>
    </source>
</reference>
<organism evidence="1 2">
    <name type="scientific">Piloderma croceum (strain F 1598)</name>
    <dbReference type="NCBI Taxonomy" id="765440"/>
    <lineage>
        <taxon>Eukaryota</taxon>
        <taxon>Fungi</taxon>
        <taxon>Dikarya</taxon>
        <taxon>Basidiomycota</taxon>
        <taxon>Agaricomycotina</taxon>
        <taxon>Agaricomycetes</taxon>
        <taxon>Agaricomycetidae</taxon>
        <taxon>Atheliales</taxon>
        <taxon>Atheliaceae</taxon>
        <taxon>Piloderma</taxon>
    </lineage>
</organism>
<reference evidence="1 2" key="1">
    <citation type="submission" date="2014-04" db="EMBL/GenBank/DDBJ databases">
        <authorList>
            <consortium name="DOE Joint Genome Institute"/>
            <person name="Kuo A."/>
            <person name="Tarkka M."/>
            <person name="Buscot F."/>
            <person name="Kohler A."/>
            <person name="Nagy L.G."/>
            <person name="Floudas D."/>
            <person name="Copeland A."/>
            <person name="Barry K.W."/>
            <person name="Cichocki N."/>
            <person name="Veneault-Fourrey C."/>
            <person name="LaButti K."/>
            <person name="Lindquist E.A."/>
            <person name="Lipzen A."/>
            <person name="Lundell T."/>
            <person name="Morin E."/>
            <person name="Murat C."/>
            <person name="Sun H."/>
            <person name="Tunlid A."/>
            <person name="Henrissat B."/>
            <person name="Grigoriev I.V."/>
            <person name="Hibbett D.S."/>
            <person name="Martin F."/>
            <person name="Nordberg H.P."/>
            <person name="Cantor M.N."/>
            <person name="Hua S.X."/>
        </authorList>
    </citation>
    <scope>NUCLEOTIDE SEQUENCE [LARGE SCALE GENOMIC DNA]</scope>
    <source>
        <strain evidence="1 2">F 1598</strain>
    </source>
</reference>
<gene>
    <name evidence="1" type="ORF">PILCRDRAFT_4944</name>
</gene>
<dbReference type="Proteomes" id="UP000054166">
    <property type="component" value="Unassembled WGS sequence"/>
</dbReference>
<proteinExistence type="predicted"/>
<keyword evidence="2" id="KW-1185">Reference proteome</keyword>
<sequence>MPPTLPPPKERLKDFFLQLQADCKSMVAEPEDEDEEGIEHPLDEIPSFSCSNKIADISEIFVHKPF</sequence>
<protein>
    <submittedName>
        <fullName evidence="1">Uncharacterized protein</fullName>
    </submittedName>
</protein>